<gene>
    <name evidence="3" type="ORF">RJ45_02885</name>
</gene>
<feature type="domain" description="Endonuclease/exonuclease/phosphatase" evidence="2">
    <location>
        <begin position="24"/>
        <end position="277"/>
    </location>
</feature>
<evidence type="ECO:0000259" key="2">
    <source>
        <dbReference type="Pfam" id="PF03372"/>
    </source>
</evidence>
<dbReference type="Gene3D" id="3.60.10.10">
    <property type="entry name" value="Endonuclease/exonuclease/phosphatase"/>
    <property type="match status" value="1"/>
</dbReference>
<evidence type="ECO:0000313" key="3">
    <source>
        <dbReference type="EMBL" id="KHT65094.1"/>
    </source>
</evidence>
<feature type="chain" id="PRO_5002128155" description="Endonuclease/exonuclease/phosphatase domain-containing protein" evidence="1">
    <location>
        <begin position="19"/>
        <end position="291"/>
    </location>
</feature>
<proteinExistence type="predicted"/>
<evidence type="ECO:0000313" key="4">
    <source>
        <dbReference type="Proteomes" id="UP000031278"/>
    </source>
</evidence>
<organism evidence="3 4">
    <name type="scientific">Photobacterium gaetbulicola</name>
    <dbReference type="NCBI Taxonomy" id="1295392"/>
    <lineage>
        <taxon>Bacteria</taxon>
        <taxon>Pseudomonadati</taxon>
        <taxon>Pseudomonadota</taxon>
        <taxon>Gammaproteobacteria</taxon>
        <taxon>Vibrionales</taxon>
        <taxon>Vibrionaceae</taxon>
        <taxon>Photobacterium</taxon>
    </lineage>
</organism>
<reference evidence="3 4" key="1">
    <citation type="submission" date="2014-12" db="EMBL/GenBank/DDBJ databases">
        <title>Genome sequencing of Photobacterium gaetbulicola AD005a.</title>
        <authorList>
            <person name="Adrian T.G.S."/>
            <person name="Chan K.G."/>
        </authorList>
    </citation>
    <scope>NUCLEOTIDE SEQUENCE [LARGE SCALE GENOMIC DNA]</scope>
    <source>
        <strain evidence="3 4">AD005a</strain>
    </source>
</reference>
<dbReference type="InterPro" id="IPR050410">
    <property type="entry name" value="CCR4/nocturin_mRNA_transcr"/>
</dbReference>
<dbReference type="PANTHER" id="PTHR12121">
    <property type="entry name" value="CARBON CATABOLITE REPRESSOR PROTEIN 4"/>
    <property type="match status" value="1"/>
</dbReference>
<protein>
    <recommendedName>
        <fullName evidence="2">Endonuclease/exonuclease/phosphatase domain-containing protein</fullName>
    </recommendedName>
</protein>
<dbReference type="SUPFAM" id="SSF56219">
    <property type="entry name" value="DNase I-like"/>
    <property type="match status" value="1"/>
</dbReference>
<comment type="caution">
    <text evidence="3">The sequence shown here is derived from an EMBL/GenBank/DDBJ whole genome shotgun (WGS) entry which is preliminary data.</text>
</comment>
<dbReference type="CDD" id="cd09083">
    <property type="entry name" value="EEP-1"/>
    <property type="match status" value="1"/>
</dbReference>
<feature type="signal peptide" evidence="1">
    <location>
        <begin position="1"/>
        <end position="18"/>
    </location>
</feature>
<keyword evidence="1" id="KW-0732">Signal</keyword>
<evidence type="ECO:0000256" key="1">
    <source>
        <dbReference type="SAM" id="SignalP"/>
    </source>
</evidence>
<dbReference type="PANTHER" id="PTHR12121:SF36">
    <property type="entry name" value="ENDONUCLEASE_EXONUCLEASE_PHOSPHATASE DOMAIN-CONTAINING PROTEIN"/>
    <property type="match status" value="1"/>
</dbReference>
<dbReference type="RefSeq" id="WP_039457759.1">
    <property type="nucleotide sequence ID" value="NZ_JWLZ01000024.1"/>
</dbReference>
<dbReference type="AlphaFoldDB" id="A0A0B9G933"/>
<dbReference type="GO" id="GO:0000175">
    <property type="term" value="F:3'-5'-RNA exonuclease activity"/>
    <property type="evidence" value="ECO:0007669"/>
    <property type="project" value="TreeGrafter"/>
</dbReference>
<dbReference type="EMBL" id="JWLZ01000024">
    <property type="protein sequence ID" value="KHT65094.1"/>
    <property type="molecule type" value="Genomic_DNA"/>
</dbReference>
<name>A0A0B9G933_9GAMM</name>
<sequence>MKKISLLVMCSLALPAVAADFDVMSFNIRNSKDSVIGSEYDGNNTWDNRKAIVADIIAQTDIAGLQEAFSDQIAYLARQLPEYSWVGVGRDDGNAKGEAVPIFYRNDKYVKLGGGTFWLSETPQVVASVGWDADLTRITSWVRLEEIATGKRVLVFNAHFDHIGQMARQQSAKLLSKKAEEITSGAGDAVIVLGDLNFERSDIASYQALINLYRDAREISQQPFTGVNGNKDQVFTYHGYGKEKPEDIDYIFVNDKLAVNTFEYRSVVKDGIYASDHLSVMSNISFNNSYQ</sequence>
<dbReference type="Pfam" id="PF03372">
    <property type="entry name" value="Exo_endo_phos"/>
    <property type="match status" value="1"/>
</dbReference>
<accession>A0A0B9G933</accession>
<dbReference type="Proteomes" id="UP000031278">
    <property type="component" value="Unassembled WGS sequence"/>
</dbReference>
<dbReference type="InterPro" id="IPR005135">
    <property type="entry name" value="Endo/exonuclease/phosphatase"/>
</dbReference>
<dbReference type="InterPro" id="IPR036691">
    <property type="entry name" value="Endo/exonu/phosph_ase_sf"/>
</dbReference>